<dbReference type="PANTHER" id="PTHR13052:SF2">
    <property type="entry name" value="NUCLEAR FACTOR KAPPA-B-BINDING PROTEIN"/>
    <property type="match status" value="1"/>
</dbReference>
<feature type="compositionally biased region" description="Acidic residues" evidence="3">
    <location>
        <begin position="522"/>
        <end position="531"/>
    </location>
</feature>
<evidence type="ECO:0000259" key="4">
    <source>
        <dbReference type="PROSITE" id="PS51916"/>
    </source>
</evidence>
<organism evidence="5 6">
    <name type="scientific">Rhamnella rubrinervis</name>
    <dbReference type="NCBI Taxonomy" id="2594499"/>
    <lineage>
        <taxon>Eukaryota</taxon>
        <taxon>Viridiplantae</taxon>
        <taxon>Streptophyta</taxon>
        <taxon>Embryophyta</taxon>
        <taxon>Tracheophyta</taxon>
        <taxon>Spermatophyta</taxon>
        <taxon>Magnoliopsida</taxon>
        <taxon>eudicotyledons</taxon>
        <taxon>Gunneridae</taxon>
        <taxon>Pentapetalae</taxon>
        <taxon>rosids</taxon>
        <taxon>fabids</taxon>
        <taxon>Rosales</taxon>
        <taxon>Rhamnaceae</taxon>
        <taxon>rhamnoid group</taxon>
        <taxon>Rhamneae</taxon>
        <taxon>Rhamnella</taxon>
    </lineage>
</organism>
<dbReference type="Proteomes" id="UP000796880">
    <property type="component" value="Unassembled WGS sequence"/>
</dbReference>
<dbReference type="PROSITE" id="PS51916">
    <property type="entry name" value="DEUBAD"/>
    <property type="match status" value="1"/>
</dbReference>
<evidence type="ECO:0000313" key="5">
    <source>
        <dbReference type="EMBL" id="KAF3435324.1"/>
    </source>
</evidence>
<feature type="region of interest" description="Disordered" evidence="3">
    <location>
        <begin position="601"/>
        <end position="661"/>
    </location>
</feature>
<feature type="compositionally biased region" description="Polar residues" evidence="3">
    <location>
        <begin position="628"/>
        <end position="637"/>
    </location>
</feature>
<keyword evidence="6" id="KW-1185">Reference proteome</keyword>
<sequence>MAADQRRKRLNSASVVSCNSRDQYRAKRKNKVLRQYDSNVKSHISLHWDVNQKRVIAKREQIGISWRDLRPFIDSYGSSQNVLADIYDIPPEIHDLENLREALSYEVWETHLSENEKNHLKKFLPIEAEAEQVVQTLLSGENFHFGNQFLKWGASVCSGDLHPDTILQQDQRLKIEKKAFYEELHKYHNDMIVYLLSLKERFASCRDPENEFSQKIWRSRNDGDKRISSCANDSGFHVVEDNVALTLTSESCSWIADEKACSSDNQNSSVLKGGEFQNRVKEKSCLKDKIRNPFIVSDDMLNARASSRKEDKLQKQNVHCSDGAKYMSYFKISKKQHEIVKSMKQSGKSIQSRSLNRVLGNIDNINVQPYEVFVEEEQKKLHEHWLQLVKEALPAAYANWREFHSQRLEVIKSLEQDLKSRVEFQVEDDEYSESEKSLVHDQIEIGAEDHVSTSEDEEKSVSSGSPLEQQSAQQIAGGRGSVSSPPQEQQSPQQIAGCHEFNPMDIDSGQHVPKKSDNVESSADEYSENEDTADVAIHRGVHLASNGDVWPTGNMPNPYYESTASHQYTSAGETLVHPQVDEEQQRHAHLIDLESDLRMGDTGKNLLHKQSDDASFRQSDGASFRQPDGTSFRQSDGASYRLSDGASFRQSDDASFGSYPNQDRTELLQSLFKGQGVLPYHHEQKQTRLDFQPSNNMLMGGGQFPVHFQEQPPPSLPIEQGQKRDNEAYIQQNIPENIFSDGGRYLIPRQESLTTPVNIQDWAVNSVRLPQPLQPHLNGGELLNQNWFSGEHQVRGVWSGSDSGNISSQSIGSGSNGDQSLFSVLSHCNQLHTSSPFHSVSSTEQLISLRNYGMVGGVTPRINNVMPQATHSLDYMSGREAAAASSVMPDEMGMGWMGLPPHQGSSLHDPMGKPYLRSWNQ</sequence>
<accession>A0A8K0GR30</accession>
<comment type="caution">
    <text evidence="5">The sequence shown here is derived from an EMBL/GenBank/DDBJ whole genome shotgun (WGS) entry which is preliminary data.</text>
</comment>
<evidence type="ECO:0000256" key="1">
    <source>
        <dbReference type="ARBA" id="ARBA00004123"/>
    </source>
</evidence>
<dbReference type="CDD" id="cd21865">
    <property type="entry name" value="DEUBAD_NFRKB"/>
    <property type="match status" value="1"/>
</dbReference>
<dbReference type="OrthoDB" id="70874at2759"/>
<feature type="compositionally biased region" description="Polar residues" evidence="3">
    <location>
        <begin position="461"/>
        <end position="474"/>
    </location>
</feature>
<dbReference type="GO" id="GO:0031011">
    <property type="term" value="C:Ino80 complex"/>
    <property type="evidence" value="ECO:0007669"/>
    <property type="project" value="InterPro"/>
</dbReference>
<dbReference type="PANTHER" id="PTHR13052">
    <property type="entry name" value="NFRKB-RELATED"/>
    <property type="match status" value="1"/>
</dbReference>
<evidence type="ECO:0000313" key="6">
    <source>
        <dbReference type="Proteomes" id="UP000796880"/>
    </source>
</evidence>
<dbReference type="InterPro" id="IPR024867">
    <property type="entry name" value="NFRKB"/>
</dbReference>
<gene>
    <name evidence="5" type="ORF">FNV43_RR22411</name>
</gene>
<keyword evidence="2" id="KW-0539">Nucleus</keyword>
<dbReference type="EMBL" id="VOIH02000010">
    <property type="protein sequence ID" value="KAF3435324.1"/>
    <property type="molecule type" value="Genomic_DNA"/>
</dbReference>
<feature type="domain" description="DEUBAD" evidence="4">
    <location>
        <begin position="90"/>
        <end position="201"/>
    </location>
</feature>
<evidence type="ECO:0000256" key="3">
    <source>
        <dbReference type="SAM" id="MobiDB-lite"/>
    </source>
</evidence>
<protein>
    <recommendedName>
        <fullName evidence="4">DEUBAD domain-containing protein</fullName>
    </recommendedName>
</protein>
<name>A0A8K0GR30_9ROSA</name>
<feature type="compositionally biased region" description="Low complexity" evidence="3">
    <location>
        <begin position="483"/>
        <end position="494"/>
    </location>
</feature>
<dbReference type="InterPro" id="IPR044867">
    <property type="entry name" value="DEUBAD_dom"/>
</dbReference>
<proteinExistence type="predicted"/>
<feature type="region of interest" description="Disordered" evidence="3">
    <location>
        <begin position="448"/>
        <end position="531"/>
    </location>
</feature>
<dbReference type="AlphaFoldDB" id="A0A8K0GR30"/>
<evidence type="ECO:0000256" key="2">
    <source>
        <dbReference type="ARBA" id="ARBA00023242"/>
    </source>
</evidence>
<comment type="subcellular location">
    <subcellularLocation>
        <location evidence="1">Nucleus</location>
    </subcellularLocation>
</comment>
<reference evidence="5" key="1">
    <citation type="submission" date="2020-03" db="EMBL/GenBank/DDBJ databases">
        <title>A high-quality chromosome-level genome assembly of a woody plant with both climbing and erect habits, Rhamnella rubrinervis.</title>
        <authorList>
            <person name="Lu Z."/>
            <person name="Yang Y."/>
            <person name="Zhu X."/>
            <person name="Sun Y."/>
        </authorList>
    </citation>
    <scope>NUCLEOTIDE SEQUENCE</scope>
    <source>
        <strain evidence="5">BYM</strain>
        <tissue evidence="5">Leaf</tissue>
    </source>
</reference>